<keyword evidence="8" id="KW-1185">Reference proteome</keyword>
<evidence type="ECO:0000259" key="6">
    <source>
        <dbReference type="PROSITE" id="PS50850"/>
    </source>
</evidence>
<feature type="transmembrane region" description="Helical" evidence="5">
    <location>
        <begin position="50"/>
        <end position="71"/>
    </location>
</feature>
<feature type="transmembrane region" description="Helical" evidence="5">
    <location>
        <begin position="433"/>
        <end position="454"/>
    </location>
</feature>
<dbReference type="EMBL" id="WMBF01000163">
    <property type="protein sequence ID" value="MBW5423161.1"/>
    <property type="molecule type" value="Genomic_DNA"/>
</dbReference>
<comment type="caution">
    <text evidence="7">The sequence shown here is derived from an EMBL/GenBank/DDBJ whole genome shotgun (WGS) entry which is preliminary data.</text>
</comment>
<keyword evidence="3 5" id="KW-1133">Transmembrane helix</keyword>
<evidence type="ECO:0000313" key="8">
    <source>
        <dbReference type="Proteomes" id="UP001197114"/>
    </source>
</evidence>
<feature type="transmembrane region" description="Helical" evidence="5">
    <location>
        <begin position="212"/>
        <end position="234"/>
    </location>
</feature>
<evidence type="ECO:0000256" key="3">
    <source>
        <dbReference type="ARBA" id="ARBA00022989"/>
    </source>
</evidence>
<proteinExistence type="predicted"/>
<reference evidence="7 8" key="1">
    <citation type="submission" date="2019-11" db="EMBL/GenBank/DDBJ databases">
        <authorList>
            <person name="Ay H."/>
        </authorList>
    </citation>
    <scope>NUCLEOTIDE SEQUENCE [LARGE SCALE GENOMIC DNA]</scope>
    <source>
        <strain evidence="7 8">BG9H</strain>
    </source>
</reference>
<dbReference type="Gene3D" id="1.20.1250.20">
    <property type="entry name" value="MFS general substrate transporter like domains"/>
    <property type="match status" value="1"/>
</dbReference>
<dbReference type="InterPro" id="IPR020846">
    <property type="entry name" value="MFS_dom"/>
</dbReference>
<dbReference type="PRINTS" id="PR01036">
    <property type="entry name" value="TCRTETB"/>
</dbReference>
<keyword evidence="2 5" id="KW-0812">Transmembrane</keyword>
<feature type="transmembrane region" description="Helical" evidence="5">
    <location>
        <begin position="112"/>
        <end position="129"/>
    </location>
</feature>
<sequence length="470" mass="47794">MTSTVAPPGVLSPAYRACTLALSGTFVLVAFAGLALSTVMPIAVQELDGLGLYALAFGGFLTTGIIGTVLAGGWADRRGPAPALCAGLLCFSGGALLSGLAATMSVFLVGRYLQGFGGGAVTVALYVVVGRAYPTGLRPRMFSLITACWIVPSMVGPPVAGVVAETLSWHWVFHGIAFLAVLALVLLARPLSRLRTVGAPEEEGGGGEGGPVSGLGVVPALAVALGAGLLQYAGTPSAPYRLPAAVVGLVLLVVQLRPLLPAGTLRARRGIPSLVLLRGVAAGAYFTIETYIPLMLVNERQWSPGAAGMSLTGAALTWFAASWLQGRPRLPWPRERVVLVGALIHGAGAALTLSGTLRAMPAVTVAVGLLVAGFGMGLLLPGVGVLTLERSPTDQQGRNSASLQLSDSLSSVLLVVVCGALFNMAHVRAGQDTAAFAAVFGTALAVAAAAGPVARRITPPHPEEKNLATL</sequence>
<feature type="transmembrane region" description="Helical" evidence="5">
    <location>
        <begin position="83"/>
        <end position="106"/>
    </location>
</feature>
<evidence type="ECO:0000256" key="5">
    <source>
        <dbReference type="SAM" id="Phobius"/>
    </source>
</evidence>
<dbReference type="Pfam" id="PF07690">
    <property type="entry name" value="MFS_1"/>
    <property type="match status" value="1"/>
</dbReference>
<keyword evidence="4 5" id="KW-0472">Membrane</keyword>
<feature type="transmembrane region" description="Helical" evidence="5">
    <location>
        <begin position="409"/>
        <end position="427"/>
    </location>
</feature>
<feature type="transmembrane region" description="Helical" evidence="5">
    <location>
        <begin position="337"/>
        <end position="357"/>
    </location>
</feature>
<dbReference type="RefSeq" id="WP_219689553.1">
    <property type="nucleotide sequence ID" value="NZ_WMBF01000163.1"/>
</dbReference>
<dbReference type="PANTHER" id="PTHR23501:SF154">
    <property type="entry name" value="MULTIDRUG-EFFLUX TRANSPORTER RV1634-RELATED"/>
    <property type="match status" value="1"/>
</dbReference>
<protein>
    <submittedName>
        <fullName evidence="7">MFS transporter</fullName>
    </submittedName>
</protein>
<name>A0ABS6YRG7_9ACTN</name>
<dbReference type="Proteomes" id="UP001197114">
    <property type="component" value="Unassembled WGS sequence"/>
</dbReference>
<evidence type="ECO:0000313" key="7">
    <source>
        <dbReference type="EMBL" id="MBW5423161.1"/>
    </source>
</evidence>
<feature type="transmembrane region" description="Helical" evidence="5">
    <location>
        <begin position="306"/>
        <end position="325"/>
    </location>
</feature>
<dbReference type="Gene3D" id="1.20.1720.10">
    <property type="entry name" value="Multidrug resistance protein D"/>
    <property type="match status" value="1"/>
</dbReference>
<comment type="subcellular location">
    <subcellularLocation>
        <location evidence="1">Cell membrane</location>
        <topology evidence="1">Multi-pass membrane protein</topology>
    </subcellularLocation>
</comment>
<feature type="transmembrane region" description="Helical" evidence="5">
    <location>
        <begin position="169"/>
        <end position="191"/>
    </location>
</feature>
<evidence type="ECO:0000256" key="4">
    <source>
        <dbReference type="ARBA" id="ARBA00023136"/>
    </source>
</evidence>
<dbReference type="InterPro" id="IPR036259">
    <property type="entry name" value="MFS_trans_sf"/>
</dbReference>
<feature type="transmembrane region" description="Helical" evidence="5">
    <location>
        <begin position="272"/>
        <end position="294"/>
    </location>
</feature>
<dbReference type="PROSITE" id="PS50850">
    <property type="entry name" value="MFS"/>
    <property type="match status" value="1"/>
</dbReference>
<evidence type="ECO:0000256" key="1">
    <source>
        <dbReference type="ARBA" id="ARBA00004651"/>
    </source>
</evidence>
<dbReference type="PANTHER" id="PTHR23501">
    <property type="entry name" value="MAJOR FACILITATOR SUPERFAMILY"/>
    <property type="match status" value="1"/>
</dbReference>
<dbReference type="SUPFAM" id="SSF103473">
    <property type="entry name" value="MFS general substrate transporter"/>
    <property type="match status" value="1"/>
</dbReference>
<feature type="transmembrane region" description="Helical" evidence="5">
    <location>
        <begin position="141"/>
        <end position="163"/>
    </location>
</feature>
<feature type="domain" description="Major facilitator superfamily (MFS) profile" evidence="6">
    <location>
        <begin position="18"/>
        <end position="462"/>
    </location>
</feature>
<evidence type="ECO:0000256" key="2">
    <source>
        <dbReference type="ARBA" id="ARBA00022692"/>
    </source>
</evidence>
<accession>A0ABS6YRG7</accession>
<feature type="transmembrane region" description="Helical" evidence="5">
    <location>
        <begin position="20"/>
        <end position="44"/>
    </location>
</feature>
<organism evidence="7 8">
    <name type="scientific">Streptomyces anatolicus</name>
    <dbReference type="NCBI Taxonomy" id="2675858"/>
    <lineage>
        <taxon>Bacteria</taxon>
        <taxon>Bacillati</taxon>
        <taxon>Actinomycetota</taxon>
        <taxon>Actinomycetes</taxon>
        <taxon>Kitasatosporales</taxon>
        <taxon>Streptomycetaceae</taxon>
        <taxon>Streptomyces</taxon>
    </lineage>
</organism>
<gene>
    <name evidence="7" type="ORF">GKQ77_16575</name>
</gene>
<feature type="transmembrane region" description="Helical" evidence="5">
    <location>
        <begin position="363"/>
        <end position="388"/>
    </location>
</feature>
<dbReference type="InterPro" id="IPR011701">
    <property type="entry name" value="MFS"/>
</dbReference>
<feature type="transmembrane region" description="Helical" evidence="5">
    <location>
        <begin position="240"/>
        <end position="260"/>
    </location>
</feature>